<dbReference type="Gene3D" id="1.20.1310.10">
    <property type="entry name" value="Cullin Repeats"/>
    <property type="match status" value="1"/>
</dbReference>
<evidence type="ECO:0000259" key="2">
    <source>
        <dbReference type="Pfam" id="PF00888"/>
    </source>
</evidence>
<sequence length="202" mass="22578">MEPEIWPDIARSFQMAAAAADQDAKSLLPANEMSRLQGGVFALCTSAAGSSNAPTWFYEHYRELLTTHCQRIIADQVGSMTGNPLLDQFQRSWTRYGRLVKRFNVIFSYLDQFYTAKTHSMGSTPPTLAELTQGCFRTHVLEPRKALLLAAVQGISQLELGTAEPDRASVLRLLEGRYGQTFGDYLTESLYPSPKPEDEPRP</sequence>
<keyword evidence="4" id="KW-1185">Reference proteome</keyword>
<accession>A0ABQ8UTB6</accession>
<evidence type="ECO:0000313" key="3">
    <source>
        <dbReference type="EMBL" id="KAJ4460967.1"/>
    </source>
</evidence>
<dbReference type="Pfam" id="PF00888">
    <property type="entry name" value="Cullin"/>
    <property type="match status" value="1"/>
</dbReference>
<dbReference type="Proteomes" id="UP001141327">
    <property type="component" value="Unassembled WGS sequence"/>
</dbReference>
<evidence type="ECO:0000313" key="4">
    <source>
        <dbReference type="Proteomes" id="UP001141327"/>
    </source>
</evidence>
<comment type="caution">
    <text evidence="3">The sequence shown here is derived from an EMBL/GenBank/DDBJ whole genome shotgun (WGS) entry which is preliminary data.</text>
</comment>
<organism evidence="3 4">
    <name type="scientific">Paratrimastix pyriformis</name>
    <dbReference type="NCBI Taxonomy" id="342808"/>
    <lineage>
        <taxon>Eukaryota</taxon>
        <taxon>Metamonada</taxon>
        <taxon>Preaxostyla</taxon>
        <taxon>Paratrimastigidae</taxon>
        <taxon>Paratrimastix</taxon>
    </lineage>
</organism>
<feature type="domain" description="Cullin N-terminal" evidence="2">
    <location>
        <begin position="38"/>
        <end position="153"/>
    </location>
</feature>
<evidence type="ECO:0000256" key="1">
    <source>
        <dbReference type="ARBA" id="ARBA00006019"/>
    </source>
</evidence>
<dbReference type="EMBL" id="JAPMOS010000010">
    <property type="protein sequence ID" value="KAJ4460967.1"/>
    <property type="molecule type" value="Genomic_DNA"/>
</dbReference>
<comment type="similarity">
    <text evidence="1">Belongs to the cullin family.</text>
</comment>
<name>A0ABQ8UTB6_9EUKA</name>
<gene>
    <name evidence="3" type="ORF">PAPYR_2820</name>
</gene>
<reference evidence="3" key="1">
    <citation type="journal article" date="2022" name="bioRxiv">
        <title>Genomics of Preaxostyla Flagellates Illuminates Evolutionary Transitions and the Path Towards Mitochondrial Loss.</title>
        <authorList>
            <person name="Novak L.V.F."/>
            <person name="Treitli S.C."/>
            <person name="Pyrih J."/>
            <person name="Halakuc P."/>
            <person name="Pipaliya S.V."/>
            <person name="Vacek V."/>
            <person name="Brzon O."/>
            <person name="Soukal P."/>
            <person name="Eme L."/>
            <person name="Dacks J.B."/>
            <person name="Karnkowska A."/>
            <person name="Elias M."/>
            <person name="Hampl V."/>
        </authorList>
    </citation>
    <scope>NUCLEOTIDE SEQUENCE</scope>
    <source>
        <strain evidence="3">RCP-MX</strain>
    </source>
</reference>
<proteinExistence type="inferred from homology"/>
<dbReference type="InterPro" id="IPR016159">
    <property type="entry name" value="Cullin_repeat-like_dom_sf"/>
</dbReference>
<dbReference type="InterPro" id="IPR001373">
    <property type="entry name" value="Cullin_N"/>
</dbReference>
<dbReference type="SUPFAM" id="SSF74788">
    <property type="entry name" value="Cullin repeat-like"/>
    <property type="match status" value="1"/>
</dbReference>
<protein>
    <recommendedName>
        <fullName evidence="2">Cullin N-terminal domain-containing protein</fullName>
    </recommendedName>
</protein>